<accession>F4L489</accession>
<dbReference type="OrthoDB" id="9772295at2"/>
<evidence type="ECO:0000313" key="1">
    <source>
        <dbReference type="EMBL" id="AEE50787.1"/>
    </source>
</evidence>
<protein>
    <recommendedName>
        <fullName evidence="3">DUF1800 domain-containing protein</fullName>
    </recommendedName>
</protein>
<proteinExistence type="predicted"/>
<organism evidence="1 2">
    <name type="scientific">Haliscomenobacter hydrossis (strain ATCC 27775 / DSM 1100 / LMG 10767 / O)</name>
    <dbReference type="NCBI Taxonomy" id="760192"/>
    <lineage>
        <taxon>Bacteria</taxon>
        <taxon>Pseudomonadati</taxon>
        <taxon>Bacteroidota</taxon>
        <taxon>Saprospiria</taxon>
        <taxon>Saprospirales</taxon>
        <taxon>Haliscomenobacteraceae</taxon>
        <taxon>Haliscomenobacter</taxon>
    </lineage>
</organism>
<gene>
    <name evidence="1" type="ordered locus">Halhy_2923</name>
</gene>
<dbReference type="Proteomes" id="UP000008461">
    <property type="component" value="Chromosome"/>
</dbReference>
<dbReference type="EMBL" id="CP002691">
    <property type="protein sequence ID" value="AEE50787.1"/>
    <property type="molecule type" value="Genomic_DNA"/>
</dbReference>
<dbReference type="AlphaFoldDB" id="F4L489"/>
<sequence>MEKIKHLYWRAGFGLSPTEWQQKREWPISKAIDELFTQARQAQVALPMAEMGLPEDMEKKRENRELFEQVLREEKRRIFEYNVNWVNRMANPKESALLERMTFFWHGHFACKPDFGKLSMQYLNTLRKHALGNFKDMMLAVAQDPAMIRYLNNQQNRKEKPNENFARELMELFTLGRGNYSEKDIKEAARAFTGWSSDLRGDYIFRPFWHDYGSKTFFGKTGNFDGADIINIILEKPETAQFIVRKVYKHFVNEQVDETVVATLSKQFYQSGYDIGKLMRSIFSSEWFYAPQNMGNRIKSPIEFTAGLMRTVDMKFDQPMGMLFIQRALGQILFNPPNVAGWPGGKTWIDNSTLMLRLNLPGYLFNATEFSLRTKGEFEDETREKGGRRLSNTLNMAPLSGSIKGSTANDIAAELAKYLLSTQPALPIESYTKELAATDRESIIRQMTLRLMTLPEYQLC</sequence>
<dbReference type="HOGENOM" id="CLU_026001_1_2_10"/>
<evidence type="ECO:0008006" key="3">
    <source>
        <dbReference type="Google" id="ProtNLM"/>
    </source>
</evidence>
<name>F4L489_HALH1</name>
<dbReference type="KEGG" id="hhy:Halhy_2923"/>
<evidence type="ECO:0000313" key="2">
    <source>
        <dbReference type="Proteomes" id="UP000008461"/>
    </source>
</evidence>
<dbReference type="STRING" id="760192.Halhy_2923"/>
<reference evidence="1 2" key="1">
    <citation type="journal article" date="2011" name="Stand. Genomic Sci.">
        <title>Complete genome sequence of Haliscomenobacter hydrossis type strain (O).</title>
        <authorList>
            <consortium name="US DOE Joint Genome Institute (JGI-PGF)"/>
            <person name="Daligault H."/>
            <person name="Lapidus A."/>
            <person name="Zeytun A."/>
            <person name="Nolan M."/>
            <person name="Lucas S."/>
            <person name="Del Rio T.G."/>
            <person name="Tice H."/>
            <person name="Cheng J.F."/>
            <person name="Tapia R."/>
            <person name="Han C."/>
            <person name="Goodwin L."/>
            <person name="Pitluck S."/>
            <person name="Liolios K."/>
            <person name="Pagani I."/>
            <person name="Ivanova N."/>
            <person name="Huntemann M."/>
            <person name="Mavromatis K."/>
            <person name="Mikhailova N."/>
            <person name="Pati A."/>
            <person name="Chen A."/>
            <person name="Palaniappan K."/>
            <person name="Land M."/>
            <person name="Hauser L."/>
            <person name="Brambilla E.M."/>
            <person name="Rohde M."/>
            <person name="Verbarg S."/>
            <person name="Goker M."/>
            <person name="Bristow J."/>
            <person name="Eisen J.A."/>
            <person name="Markowitz V."/>
            <person name="Hugenholtz P."/>
            <person name="Kyrpides N.C."/>
            <person name="Klenk H.P."/>
            <person name="Woyke T."/>
        </authorList>
    </citation>
    <scope>NUCLEOTIDE SEQUENCE [LARGE SCALE GENOMIC DNA]</scope>
    <source>
        <strain evidence="2">ATCC 27775 / DSM 1100 / LMG 10767 / O</strain>
    </source>
</reference>
<reference key="2">
    <citation type="submission" date="2011-04" db="EMBL/GenBank/DDBJ databases">
        <title>Complete sequence of chromosome of Haliscomenobacter hydrossis DSM 1100.</title>
        <authorList>
            <consortium name="US DOE Joint Genome Institute (JGI-PGF)"/>
            <person name="Lucas S."/>
            <person name="Han J."/>
            <person name="Lapidus A."/>
            <person name="Bruce D."/>
            <person name="Goodwin L."/>
            <person name="Pitluck S."/>
            <person name="Peters L."/>
            <person name="Kyrpides N."/>
            <person name="Mavromatis K."/>
            <person name="Ivanova N."/>
            <person name="Ovchinnikova G."/>
            <person name="Pagani I."/>
            <person name="Daligault H."/>
            <person name="Detter J.C."/>
            <person name="Han C."/>
            <person name="Land M."/>
            <person name="Hauser L."/>
            <person name="Markowitz V."/>
            <person name="Cheng J.-F."/>
            <person name="Hugenholtz P."/>
            <person name="Woyke T."/>
            <person name="Wu D."/>
            <person name="Verbarg S."/>
            <person name="Frueling A."/>
            <person name="Brambilla E."/>
            <person name="Klenk H.-P."/>
            <person name="Eisen J.A."/>
        </authorList>
    </citation>
    <scope>NUCLEOTIDE SEQUENCE</scope>
    <source>
        <strain>DSM 1100</strain>
    </source>
</reference>
<dbReference type="eggNOG" id="COG5267">
    <property type="taxonomic scope" value="Bacteria"/>
</dbReference>
<keyword evidence="2" id="KW-1185">Reference proteome</keyword>
<dbReference type="RefSeq" id="WP_013765330.1">
    <property type="nucleotide sequence ID" value="NC_015510.1"/>
</dbReference>
<dbReference type="InterPro" id="IPR014917">
    <property type="entry name" value="DUF1800"/>
</dbReference>
<dbReference type="Pfam" id="PF08811">
    <property type="entry name" value="DUF1800"/>
    <property type="match status" value="1"/>
</dbReference>